<evidence type="ECO:0000313" key="2">
    <source>
        <dbReference type="EMBL" id="CAD8101517.1"/>
    </source>
</evidence>
<protein>
    <submittedName>
        <fullName evidence="1">Uncharacterized protein</fullName>
    </submittedName>
</protein>
<dbReference type="EMBL" id="CAJJDN010000076">
    <property type="protein sequence ID" value="CAD8101516.1"/>
    <property type="molecule type" value="Genomic_DNA"/>
</dbReference>
<evidence type="ECO:0000313" key="3">
    <source>
        <dbReference type="Proteomes" id="UP000692954"/>
    </source>
</evidence>
<organism evidence="1 3">
    <name type="scientific">Paramecium sonneborni</name>
    <dbReference type="NCBI Taxonomy" id="65129"/>
    <lineage>
        <taxon>Eukaryota</taxon>
        <taxon>Sar</taxon>
        <taxon>Alveolata</taxon>
        <taxon>Ciliophora</taxon>
        <taxon>Intramacronucleata</taxon>
        <taxon>Oligohymenophorea</taxon>
        <taxon>Peniculida</taxon>
        <taxon>Parameciidae</taxon>
        <taxon>Paramecium</taxon>
    </lineage>
</organism>
<keyword evidence="3" id="KW-1185">Reference proteome</keyword>
<sequence>MVFKDLEIYAKNCKYFKMLTEHQSYIHTYNLPTHQNRQHLKNWENTYFRRSQQATQTQRARNLKFEFQKKFFQNLQFLEYFS</sequence>
<dbReference type="Proteomes" id="UP000692954">
    <property type="component" value="Unassembled WGS sequence"/>
</dbReference>
<gene>
    <name evidence="1" type="ORF">PSON_ATCC_30995.1.T0760030</name>
    <name evidence="2" type="ORF">PSON_ATCC_30995.1.T0760031</name>
</gene>
<comment type="caution">
    <text evidence="1">The sequence shown here is derived from an EMBL/GenBank/DDBJ whole genome shotgun (WGS) entry which is preliminary data.</text>
</comment>
<reference evidence="1" key="1">
    <citation type="submission" date="2021-01" db="EMBL/GenBank/DDBJ databases">
        <authorList>
            <consortium name="Genoscope - CEA"/>
            <person name="William W."/>
        </authorList>
    </citation>
    <scope>NUCLEOTIDE SEQUENCE</scope>
</reference>
<dbReference type="AlphaFoldDB" id="A0A8S1PED8"/>
<dbReference type="EMBL" id="CAJJDN010000076">
    <property type="protein sequence ID" value="CAD8101517.1"/>
    <property type="molecule type" value="Genomic_DNA"/>
</dbReference>
<proteinExistence type="predicted"/>
<evidence type="ECO:0000313" key="1">
    <source>
        <dbReference type="EMBL" id="CAD8101516.1"/>
    </source>
</evidence>
<accession>A0A8S1PED8</accession>
<name>A0A8S1PED8_9CILI</name>